<feature type="region of interest" description="Disordered" evidence="1">
    <location>
        <begin position="70"/>
        <end position="89"/>
    </location>
</feature>
<dbReference type="Proteomes" id="UP000190460">
    <property type="component" value="Unassembled WGS sequence"/>
</dbReference>
<name>A0A1T4WBU0_9GAMM</name>
<dbReference type="InterPro" id="IPR051200">
    <property type="entry name" value="Host-pathogen_enzymatic-act"/>
</dbReference>
<feature type="compositionally biased region" description="Polar residues" evidence="1">
    <location>
        <begin position="15"/>
        <end position="25"/>
    </location>
</feature>
<dbReference type="PANTHER" id="PTHR47197:SF3">
    <property type="entry name" value="DIHYDRO-HEME D1 DEHYDROGENASE"/>
    <property type="match status" value="1"/>
</dbReference>
<feature type="region of interest" description="Disordered" evidence="1">
    <location>
        <begin position="1"/>
        <end position="25"/>
    </location>
</feature>
<evidence type="ECO:0000256" key="1">
    <source>
        <dbReference type="SAM" id="MobiDB-lite"/>
    </source>
</evidence>
<protein>
    <recommendedName>
        <fullName evidence="4">DNA-binding beta-propeller fold protein YncE</fullName>
    </recommendedName>
</protein>
<evidence type="ECO:0000313" key="3">
    <source>
        <dbReference type="Proteomes" id="UP000190460"/>
    </source>
</evidence>
<dbReference type="Gene3D" id="2.130.10.10">
    <property type="entry name" value="YVTN repeat-like/Quinoprotein amine dehydrogenase"/>
    <property type="match status" value="1"/>
</dbReference>
<dbReference type="AlphaFoldDB" id="A0A1T4WBU0"/>
<dbReference type="PANTHER" id="PTHR47197">
    <property type="entry name" value="PROTEIN NIRF"/>
    <property type="match status" value="1"/>
</dbReference>
<reference evidence="2 3" key="1">
    <citation type="submission" date="2017-02" db="EMBL/GenBank/DDBJ databases">
        <authorList>
            <person name="Peterson S.W."/>
        </authorList>
    </citation>
    <scope>NUCLEOTIDE SEQUENCE [LARGE SCALE GENOMIC DNA]</scope>
    <source>
        <strain evidence="2 3">ATCC 49788</strain>
    </source>
</reference>
<evidence type="ECO:0000313" key="2">
    <source>
        <dbReference type="EMBL" id="SKA74395.1"/>
    </source>
</evidence>
<proteinExistence type="predicted"/>
<dbReference type="RefSeq" id="WP_078921856.1">
    <property type="nucleotide sequence ID" value="NZ_FUYB01000004.1"/>
</dbReference>
<dbReference type="STRING" id="92487.SAMN02745130_01389"/>
<dbReference type="InterPro" id="IPR015943">
    <property type="entry name" value="WD40/YVTN_repeat-like_dom_sf"/>
</dbReference>
<evidence type="ECO:0008006" key="4">
    <source>
        <dbReference type="Google" id="ProtNLM"/>
    </source>
</evidence>
<dbReference type="InterPro" id="IPR011045">
    <property type="entry name" value="N2O_reductase_N"/>
</dbReference>
<keyword evidence="3" id="KW-1185">Reference proteome</keyword>
<organism evidence="2 3">
    <name type="scientific">Thiothrix eikelboomii</name>
    <dbReference type="NCBI Taxonomy" id="92487"/>
    <lineage>
        <taxon>Bacteria</taxon>
        <taxon>Pseudomonadati</taxon>
        <taxon>Pseudomonadota</taxon>
        <taxon>Gammaproteobacteria</taxon>
        <taxon>Thiotrichales</taxon>
        <taxon>Thiotrichaceae</taxon>
        <taxon>Thiothrix</taxon>
    </lineage>
</organism>
<sequence length="487" mass="52994">MRINNSFHQARGTARTAQNLGSSSNPLSTQAVGFSNNFASVGTSTSLGQQIQLLLLSLIKNLLDQLCAKLKPTEPPSPKTPVQPNTDPQAWDTARGDLMLFGDPTNSRIVPMKLSSFERLPDIPIDGKKVYSADHVTDDKSYVFNRESNYITVLERNPDTKAFETTADKIDLPFHPRTGAKNTQLGLNLVTGVDKPMFALIDYTKDELVAAGGRNQVTEGSINNYDGENATGHGDWVSDNQFVLLDRENNTLSLYGVNKVKDSWEVELQDTLTAPSSIHDISGNKATGIFYAALEGNPAAGIPAGVGELQLNGKNLELTRTTLFPGELSQQGAHHLDLHPNGQEIYIGDNSGKLYVINRENMEITATVAVGKGAGHTTFIPDKNIAVVTNHWDTFVSVIDMTTHQLIKNIEVAKDIPEQSAFLQAHTARVSPDKQYYYNFASDSGTFFRINLDELKLEGELYVGGTPRQASQPGELTLGYTGGLSGA</sequence>
<dbReference type="OrthoDB" id="6313451at2"/>
<gene>
    <name evidence="2" type="ORF">SAMN02745130_01389</name>
</gene>
<dbReference type="SUPFAM" id="SSF50974">
    <property type="entry name" value="Nitrous oxide reductase, N-terminal domain"/>
    <property type="match status" value="1"/>
</dbReference>
<accession>A0A1T4WBU0</accession>
<dbReference type="EMBL" id="FUYB01000004">
    <property type="protein sequence ID" value="SKA74395.1"/>
    <property type="molecule type" value="Genomic_DNA"/>
</dbReference>